<keyword evidence="1" id="KW-0472">Membrane</keyword>
<dbReference type="PANTHER" id="PTHR42912:SF89">
    <property type="entry name" value="PUTATIVE-RELATED"/>
    <property type="match status" value="1"/>
</dbReference>
<dbReference type="CDD" id="cd02440">
    <property type="entry name" value="AdoMet_MTases"/>
    <property type="match status" value="1"/>
</dbReference>
<evidence type="ECO:0000256" key="1">
    <source>
        <dbReference type="SAM" id="Phobius"/>
    </source>
</evidence>
<proteinExistence type="predicted"/>
<dbReference type="Gene3D" id="3.40.50.150">
    <property type="entry name" value="Vaccinia Virus protein VP39"/>
    <property type="match status" value="1"/>
</dbReference>
<organism evidence="3 4">
    <name type="scientific">Tribonema minus</name>
    <dbReference type="NCBI Taxonomy" id="303371"/>
    <lineage>
        <taxon>Eukaryota</taxon>
        <taxon>Sar</taxon>
        <taxon>Stramenopiles</taxon>
        <taxon>Ochrophyta</taxon>
        <taxon>PX clade</taxon>
        <taxon>Xanthophyceae</taxon>
        <taxon>Tribonematales</taxon>
        <taxon>Tribonemataceae</taxon>
        <taxon>Tribonema</taxon>
    </lineage>
</organism>
<dbReference type="GO" id="GO:0008757">
    <property type="term" value="F:S-adenosylmethionine-dependent methyltransferase activity"/>
    <property type="evidence" value="ECO:0007669"/>
    <property type="project" value="InterPro"/>
</dbReference>
<keyword evidence="1" id="KW-1133">Transmembrane helix</keyword>
<dbReference type="EMBL" id="JAFCMP010000223">
    <property type="protein sequence ID" value="KAG5182942.1"/>
    <property type="molecule type" value="Genomic_DNA"/>
</dbReference>
<evidence type="ECO:0000313" key="4">
    <source>
        <dbReference type="Proteomes" id="UP000664859"/>
    </source>
</evidence>
<feature type="domain" description="Methyltransferase type 11" evidence="2">
    <location>
        <begin position="9"/>
        <end position="101"/>
    </location>
</feature>
<accession>A0A835YWG9</accession>
<keyword evidence="3" id="KW-0808">Transferase</keyword>
<dbReference type="InterPro" id="IPR050508">
    <property type="entry name" value="Methyltransf_Superfamily"/>
</dbReference>
<dbReference type="SUPFAM" id="SSF53335">
    <property type="entry name" value="S-adenosyl-L-methionine-dependent methyltransferases"/>
    <property type="match status" value="1"/>
</dbReference>
<dbReference type="GO" id="GO:0032259">
    <property type="term" value="P:methylation"/>
    <property type="evidence" value="ECO:0007669"/>
    <property type="project" value="UniProtKB-KW"/>
</dbReference>
<dbReference type="Proteomes" id="UP000664859">
    <property type="component" value="Unassembled WGS sequence"/>
</dbReference>
<name>A0A835YWG9_9STRA</name>
<protein>
    <submittedName>
        <fullName evidence="3">S-adenosyl-L-methionine-dependent methyltransferase</fullName>
    </submittedName>
</protein>
<feature type="transmembrane region" description="Helical" evidence="1">
    <location>
        <begin position="164"/>
        <end position="187"/>
    </location>
</feature>
<evidence type="ECO:0000259" key="2">
    <source>
        <dbReference type="Pfam" id="PF08241"/>
    </source>
</evidence>
<comment type="caution">
    <text evidence="3">The sequence shown here is derived from an EMBL/GenBank/DDBJ whole genome shotgun (WGS) entry which is preliminary data.</text>
</comment>
<keyword evidence="4" id="KW-1185">Reference proteome</keyword>
<dbReference type="InterPro" id="IPR029063">
    <property type="entry name" value="SAM-dependent_MTases_sf"/>
</dbReference>
<gene>
    <name evidence="3" type="ORF">JKP88DRAFT_272904</name>
</gene>
<keyword evidence="1" id="KW-0812">Transmembrane</keyword>
<evidence type="ECO:0000313" key="3">
    <source>
        <dbReference type="EMBL" id="KAG5182942.1"/>
    </source>
</evidence>
<reference evidence="3" key="1">
    <citation type="submission" date="2021-02" db="EMBL/GenBank/DDBJ databases">
        <title>First Annotated Genome of the Yellow-green Alga Tribonema minus.</title>
        <authorList>
            <person name="Mahan K.M."/>
        </authorList>
    </citation>
    <scope>NUCLEOTIDE SEQUENCE</scope>
    <source>
        <strain evidence="3">UTEX B ZZ1240</strain>
    </source>
</reference>
<dbReference type="OrthoDB" id="10017101at2759"/>
<dbReference type="PANTHER" id="PTHR42912">
    <property type="entry name" value="METHYLTRANSFERASE"/>
    <property type="match status" value="1"/>
</dbReference>
<dbReference type="AlphaFoldDB" id="A0A835YWG9"/>
<sequence length="193" mass="20931">MNSCPYDVLDVGAGLGASTHMLTRSFPEARVTAVDVDSHSLAASSVDIFLRCHADAQSLPFEDACFDLVNLAYIVNEIPVDAAALIMAECARVTRHTGVIAMLDRKAKSGFTAKDLKYILEHAGYAVVNVDDSHDTRMVTAWRTVGAPIKVQVAVQAQKKGGALWAFELLSTILQLFAAVMWTLVILELIKLI</sequence>
<dbReference type="Pfam" id="PF08241">
    <property type="entry name" value="Methyltransf_11"/>
    <property type="match status" value="1"/>
</dbReference>
<dbReference type="InterPro" id="IPR013216">
    <property type="entry name" value="Methyltransf_11"/>
</dbReference>
<keyword evidence="3" id="KW-0489">Methyltransferase</keyword>